<keyword evidence="1" id="KW-0547">Nucleotide-binding</keyword>
<dbReference type="InterPro" id="IPR001650">
    <property type="entry name" value="Helicase_C-like"/>
</dbReference>
<keyword evidence="8" id="KW-1185">Reference proteome</keyword>
<dbReference type="FunFam" id="3.40.50.300:FF:001315">
    <property type="entry name" value="SNF2 family helicase/ATPase PasG"/>
    <property type="match status" value="1"/>
</dbReference>
<reference evidence="7" key="1">
    <citation type="submission" date="2022-06" db="EMBL/GenBank/DDBJ databases">
        <authorList>
            <consortium name="SYNGENTA / RWTH Aachen University"/>
        </authorList>
    </citation>
    <scope>NUCLEOTIDE SEQUENCE</scope>
</reference>
<name>A0AAV0AGM3_PHAPC</name>
<dbReference type="SUPFAM" id="SSF52540">
    <property type="entry name" value="P-loop containing nucleoside triphosphate hydrolases"/>
    <property type="match status" value="2"/>
</dbReference>
<proteinExistence type="predicted"/>
<dbReference type="Pfam" id="PF00271">
    <property type="entry name" value="Helicase_C"/>
    <property type="match status" value="1"/>
</dbReference>
<feature type="domain" description="Helicase C-terminal" evidence="6">
    <location>
        <begin position="679"/>
        <end position="839"/>
    </location>
</feature>
<dbReference type="InterPro" id="IPR027417">
    <property type="entry name" value="P-loop_NTPase"/>
</dbReference>
<feature type="region of interest" description="Disordered" evidence="4">
    <location>
        <begin position="116"/>
        <end position="150"/>
    </location>
</feature>
<evidence type="ECO:0000313" key="7">
    <source>
        <dbReference type="EMBL" id="CAH7667145.1"/>
    </source>
</evidence>
<keyword evidence="3" id="KW-0067">ATP-binding</keyword>
<evidence type="ECO:0000259" key="6">
    <source>
        <dbReference type="PROSITE" id="PS51194"/>
    </source>
</evidence>
<evidence type="ECO:0000256" key="2">
    <source>
        <dbReference type="ARBA" id="ARBA00022801"/>
    </source>
</evidence>
<sequence>MMDISSSSPQISLDSVLTTPVTSVDDCDGVPRGEKPAEVIEEAVVASFEDVPLDDCKLLESREKLSRLNFLLKASGIYSKIIADNIGRERASREAAINKHTEELVKKGVPKDPTIIAEKRQTRKNPRTSVTSSKTRRKRQKIFQEKPSDEADQVDELVKNVNAKNEELKPVSPEQNLGQPAILTGATMRPYQLAGMHWLATLYENGLNGILADEMGLGKTLQTIAFLCYLRERGVWGPFLIVCPLSTVANWVNEFERFCPGFPVVLYHGTKSEREEIRASRLAPPTDDPRAWISNSTKSSRKFSSKAKDNFSAKNFTSKNTKATFPVLVTSYEIVMNDKKFLSLYAWSYIVVDESHRLKNLECKLVQELKSYKSANRLLLTGTPLHNNLKELWSLLNFILPEIFDDYSAFEQWFDLSSVTAASDSAAALSTAQAQHIVSNLHEILRPFLLRRTKNEVESSLPKKKEYLLSAPLTIQQKELYDAVINRSLRALLYQQKSQATLEASKQESLPIFTKAEEMLPLSTDRTNIVTGSLNPDSGLADYPEDSSEDNAPLISSSQPAKRRKTSRALARNRISIGYAERSDSQFFQQVDQGYCDEVNYDFDEDYQSSKKITQEKSHEQQAEEVARKSVNQMKLQNVVMQLRKVCNHPWLFNWPIDPKTGEHSVGEGLISASGKMLLLDKLLKGLFERGHKVLIFSQFTSMLDIIHDWATEFKGWDVCRIDGSTSQDERRRQMKSFNQSEGVDECNLFLLSTRAGGVGINLVAADTVILFDSDWNPQQDLQAQDRVHRIGQTKPVLVFRLVSGNTVESKMLQKASEKRKLETLVIGNGFDLTKKQEDNDSSDDDIQNIILGKKSNRRKQKSMKELAEALLKADGEKIILAAHGDEIIRDSQLEALLDRSENAMERKPGWKAEASATGATGVEVYRTEDTT</sequence>
<dbReference type="EMBL" id="CALTRL010000205">
    <property type="protein sequence ID" value="CAH7667145.1"/>
    <property type="molecule type" value="Genomic_DNA"/>
</dbReference>
<dbReference type="InterPro" id="IPR049730">
    <property type="entry name" value="SNF2/RAD54-like_C"/>
</dbReference>
<dbReference type="Proteomes" id="UP001153365">
    <property type="component" value="Unassembled WGS sequence"/>
</dbReference>
<evidence type="ECO:0000256" key="3">
    <source>
        <dbReference type="ARBA" id="ARBA00022840"/>
    </source>
</evidence>
<dbReference type="GO" id="GO:0005524">
    <property type="term" value="F:ATP binding"/>
    <property type="evidence" value="ECO:0007669"/>
    <property type="project" value="InterPro"/>
</dbReference>
<dbReference type="SMART" id="SM00487">
    <property type="entry name" value="DEXDc"/>
    <property type="match status" value="1"/>
</dbReference>
<dbReference type="CDD" id="cd18793">
    <property type="entry name" value="SF2_C_SNF"/>
    <property type="match status" value="1"/>
</dbReference>
<feature type="domain" description="Helicase ATP-binding" evidence="5">
    <location>
        <begin position="200"/>
        <end position="402"/>
    </location>
</feature>
<protein>
    <submittedName>
        <fullName evidence="7">SNF2 family N-terminal domain-domain-containing protein</fullName>
    </submittedName>
</protein>
<evidence type="ECO:0000313" key="8">
    <source>
        <dbReference type="Proteomes" id="UP001153365"/>
    </source>
</evidence>
<feature type="region of interest" description="Disordered" evidence="4">
    <location>
        <begin position="527"/>
        <end position="568"/>
    </location>
</feature>
<dbReference type="PROSITE" id="PS51192">
    <property type="entry name" value="HELICASE_ATP_BIND_1"/>
    <property type="match status" value="1"/>
</dbReference>
<keyword evidence="2" id="KW-0378">Hydrolase</keyword>
<gene>
    <name evidence="7" type="ORF">PPACK8108_LOCUS1530</name>
</gene>
<feature type="region of interest" description="Disordered" evidence="4">
    <location>
        <begin position="905"/>
        <end position="932"/>
    </location>
</feature>
<comment type="caution">
    <text evidence="7">The sequence shown here is derived from an EMBL/GenBank/DDBJ whole genome shotgun (WGS) entry which is preliminary data.</text>
</comment>
<dbReference type="Gene3D" id="3.40.50.300">
    <property type="entry name" value="P-loop containing nucleotide triphosphate hydrolases"/>
    <property type="match status" value="1"/>
</dbReference>
<dbReference type="PROSITE" id="PS51194">
    <property type="entry name" value="HELICASE_CTER"/>
    <property type="match status" value="1"/>
</dbReference>
<evidence type="ECO:0000259" key="5">
    <source>
        <dbReference type="PROSITE" id="PS51192"/>
    </source>
</evidence>
<dbReference type="InterPro" id="IPR038718">
    <property type="entry name" value="SNF2-like_sf"/>
</dbReference>
<dbReference type="SMART" id="SM00490">
    <property type="entry name" value="HELICc"/>
    <property type="match status" value="1"/>
</dbReference>
<feature type="compositionally biased region" description="Polar residues" evidence="4">
    <location>
        <begin position="527"/>
        <end position="536"/>
    </location>
</feature>
<dbReference type="PANTHER" id="PTHR10799">
    <property type="entry name" value="SNF2/RAD54 HELICASE FAMILY"/>
    <property type="match status" value="1"/>
</dbReference>
<dbReference type="AlphaFoldDB" id="A0AAV0AGM3"/>
<dbReference type="Gene3D" id="3.40.50.10810">
    <property type="entry name" value="Tandem AAA-ATPase domain"/>
    <property type="match status" value="1"/>
</dbReference>
<evidence type="ECO:0000256" key="1">
    <source>
        <dbReference type="ARBA" id="ARBA00022741"/>
    </source>
</evidence>
<dbReference type="GO" id="GO:0016787">
    <property type="term" value="F:hydrolase activity"/>
    <property type="evidence" value="ECO:0007669"/>
    <property type="project" value="UniProtKB-KW"/>
</dbReference>
<evidence type="ECO:0000256" key="4">
    <source>
        <dbReference type="SAM" id="MobiDB-lite"/>
    </source>
</evidence>
<dbReference type="InterPro" id="IPR014001">
    <property type="entry name" value="Helicase_ATP-bd"/>
</dbReference>
<accession>A0AAV0AGM3</accession>
<organism evidence="7 8">
    <name type="scientific">Phakopsora pachyrhizi</name>
    <name type="common">Asian soybean rust disease fungus</name>
    <dbReference type="NCBI Taxonomy" id="170000"/>
    <lineage>
        <taxon>Eukaryota</taxon>
        <taxon>Fungi</taxon>
        <taxon>Dikarya</taxon>
        <taxon>Basidiomycota</taxon>
        <taxon>Pucciniomycotina</taxon>
        <taxon>Pucciniomycetes</taxon>
        <taxon>Pucciniales</taxon>
        <taxon>Phakopsoraceae</taxon>
        <taxon>Phakopsora</taxon>
    </lineage>
</organism>
<dbReference type="Pfam" id="PF00176">
    <property type="entry name" value="SNF2-rel_dom"/>
    <property type="match status" value="1"/>
</dbReference>
<dbReference type="InterPro" id="IPR000330">
    <property type="entry name" value="SNF2_N"/>
</dbReference>